<evidence type="ECO:0000256" key="17">
    <source>
        <dbReference type="ARBA" id="ARBA00023180"/>
    </source>
</evidence>
<keyword evidence="10 20" id="KW-0547">Nucleotide-binding</keyword>
<dbReference type="PROSITE" id="PS00107">
    <property type="entry name" value="PROTEIN_KINASE_ATP"/>
    <property type="match status" value="1"/>
</dbReference>
<evidence type="ECO:0000256" key="11">
    <source>
        <dbReference type="ARBA" id="ARBA00022777"/>
    </source>
</evidence>
<dbReference type="CDD" id="cd14066">
    <property type="entry name" value="STKc_IRAK"/>
    <property type="match status" value="1"/>
</dbReference>
<dbReference type="SUPFAM" id="SSF52058">
    <property type="entry name" value="L domain-like"/>
    <property type="match status" value="1"/>
</dbReference>
<dbReference type="SUPFAM" id="SSF56112">
    <property type="entry name" value="Protein kinase-like (PK-like)"/>
    <property type="match status" value="1"/>
</dbReference>
<organism evidence="25 26">
    <name type="scientific">Momordica charantia</name>
    <name type="common">Bitter gourd</name>
    <name type="synonym">Balsam pear</name>
    <dbReference type="NCBI Taxonomy" id="3673"/>
    <lineage>
        <taxon>Eukaryota</taxon>
        <taxon>Viridiplantae</taxon>
        <taxon>Streptophyta</taxon>
        <taxon>Embryophyta</taxon>
        <taxon>Tracheophyta</taxon>
        <taxon>Spermatophyta</taxon>
        <taxon>Magnoliopsida</taxon>
        <taxon>eudicotyledons</taxon>
        <taxon>Gunneridae</taxon>
        <taxon>Pentapetalae</taxon>
        <taxon>rosids</taxon>
        <taxon>fabids</taxon>
        <taxon>Cucurbitales</taxon>
        <taxon>Cucurbitaceae</taxon>
        <taxon>Momordiceae</taxon>
        <taxon>Momordica</taxon>
    </lineage>
</organism>
<dbReference type="Gene3D" id="3.80.10.10">
    <property type="entry name" value="Ribonuclease Inhibitor"/>
    <property type="match status" value="2"/>
</dbReference>
<sequence length="956" mass="104308">MEKKTQLGFNHFLLISLFTFSSIFFSAKSQELTIDATVMLALKKSLNPSESLGWSDPDPCKWNHVLCSDDNRVTRIQIGRQNLQGTLPSNLQNLTALERLELQWNNISGPLPSLSGLASLQVLLLSDNQFTSIPADFFAGMTSLDAVEIDNNPFSAWEIPASLRNASTLQNFSANSANISGSIPEFLGGGDDIPGLTNLHLAFNNLEGGLPSSFSGSQLESLWVNGQKSVNKLSGSIDVLQNMTSLSEVWLHSNSFSGPLPDFSRLKDLQVLSLRDNKFTGPVPSSLMNSESLRVVNLTNNLLQGPIPVFKTGVAVDMTNGSNSFCKPDPGVCDTRVNTLLSIVKFMGYPQRFAENWKEDNPCNDWMGISCRNQNITIINFQKLGLSGVISPEFASLKALERLVLADNNLTGSIPEELTTLPFLTELDVSNNQLSGKIPKFRSNVMVSTNGNPNIGKEMSNPSPSGVPSSGRSPDGKIAGSNAGEKSGDGDKKPNSMIGVIVLSVVGGVFVLFLIGLVVLCVYKMKQKRFSQVQSPNAMVIHPRHSGSDNESVKITVAGSSVSVGAISETQYGGSSEAGDIQMVEAGNMVISIQVLKNVTNNFSEDNILGQGGFGTVYKGELHDGTKIAVKRMESGVIKGKGLAEFKSEIAVLTKVRHRHLVALLGYCLDGNEKLLVYEYMPQGTLSRHLFNWPEEGLKPLEWTKRLTIALDVARGVEYLHGLAHQSFIHRDLKPSNILLGDDMRAKVADFGLVRLAPEGKGSIETRIAGTFGYLAPEYAVTGRVTTKVDVFSFGVILMELITGRRALDESQPEESMHLVTWFRRMQINKDSFHKAIDPTIDLTEETFASISTVAELAGHCCAREPYQRPDMGHAVNVLSSLVEFWKPTDQNSEDIYGIDLEMSLPQALKKWQAYEGRSQMESSSSSLLPSFDNTQTSIPTRPYGFAESFTSADGR</sequence>
<evidence type="ECO:0000256" key="9">
    <source>
        <dbReference type="ARBA" id="ARBA00022737"/>
    </source>
</evidence>
<evidence type="ECO:0000256" key="2">
    <source>
        <dbReference type="ARBA" id="ARBA00008684"/>
    </source>
</evidence>
<protein>
    <recommendedName>
        <fullName evidence="3">non-specific serine/threonine protein kinase</fullName>
        <ecNumber evidence="3">2.7.11.1</ecNumber>
    </recommendedName>
</protein>
<dbReference type="GO" id="GO:0005524">
    <property type="term" value="F:ATP binding"/>
    <property type="evidence" value="ECO:0007669"/>
    <property type="project" value="UniProtKB-UniRule"/>
</dbReference>
<evidence type="ECO:0000256" key="22">
    <source>
        <dbReference type="SAM" id="Phobius"/>
    </source>
</evidence>
<keyword evidence="12 20" id="KW-0067">ATP-binding</keyword>
<dbReference type="GO" id="GO:0016020">
    <property type="term" value="C:membrane"/>
    <property type="evidence" value="ECO:0007669"/>
    <property type="project" value="UniProtKB-SubCell"/>
</dbReference>
<dbReference type="Pfam" id="PF00560">
    <property type="entry name" value="LRR_1"/>
    <property type="match status" value="3"/>
</dbReference>
<comment type="catalytic activity">
    <reaction evidence="19">
        <text>L-seryl-[protein] + ATP = O-phospho-L-seryl-[protein] + ADP + H(+)</text>
        <dbReference type="Rhea" id="RHEA:17989"/>
        <dbReference type="Rhea" id="RHEA-COMP:9863"/>
        <dbReference type="Rhea" id="RHEA-COMP:11604"/>
        <dbReference type="ChEBI" id="CHEBI:15378"/>
        <dbReference type="ChEBI" id="CHEBI:29999"/>
        <dbReference type="ChEBI" id="CHEBI:30616"/>
        <dbReference type="ChEBI" id="CHEBI:83421"/>
        <dbReference type="ChEBI" id="CHEBI:456216"/>
        <dbReference type="EC" id="2.7.11.1"/>
    </reaction>
</comment>
<dbReference type="PROSITE" id="PS51450">
    <property type="entry name" value="LRR"/>
    <property type="match status" value="1"/>
</dbReference>
<keyword evidence="13 22" id="KW-1133">Transmembrane helix</keyword>
<keyword evidence="9" id="KW-0677">Repeat</keyword>
<keyword evidence="17" id="KW-0325">Glycoprotein</keyword>
<dbReference type="EC" id="2.7.11.1" evidence="3"/>
<evidence type="ECO:0000256" key="13">
    <source>
        <dbReference type="ARBA" id="ARBA00022989"/>
    </source>
</evidence>
<dbReference type="PROSITE" id="PS50011">
    <property type="entry name" value="PROTEIN_KINASE_DOM"/>
    <property type="match status" value="1"/>
</dbReference>
<dbReference type="PANTHER" id="PTHR47986:SF29">
    <property type="entry name" value="RECEPTOR PROTEIN KINASE TMK1"/>
    <property type="match status" value="1"/>
</dbReference>
<proteinExistence type="inferred from homology"/>
<dbReference type="InterPro" id="IPR032675">
    <property type="entry name" value="LRR_dom_sf"/>
</dbReference>
<dbReference type="Gene3D" id="3.30.200.20">
    <property type="entry name" value="Phosphorylase Kinase, domain 1"/>
    <property type="match status" value="1"/>
</dbReference>
<dbReference type="InterPro" id="IPR017441">
    <property type="entry name" value="Protein_kinase_ATP_BS"/>
</dbReference>
<keyword evidence="15" id="KW-1015">Disulfide bond</keyword>
<evidence type="ECO:0000313" key="26">
    <source>
        <dbReference type="RefSeq" id="XP_022141538.1"/>
    </source>
</evidence>
<comment type="catalytic activity">
    <reaction evidence="18">
        <text>L-threonyl-[protein] + ATP = O-phospho-L-threonyl-[protein] + ADP + H(+)</text>
        <dbReference type="Rhea" id="RHEA:46608"/>
        <dbReference type="Rhea" id="RHEA-COMP:11060"/>
        <dbReference type="Rhea" id="RHEA-COMP:11605"/>
        <dbReference type="ChEBI" id="CHEBI:15378"/>
        <dbReference type="ChEBI" id="CHEBI:30013"/>
        <dbReference type="ChEBI" id="CHEBI:30616"/>
        <dbReference type="ChEBI" id="CHEBI:61977"/>
        <dbReference type="ChEBI" id="CHEBI:456216"/>
        <dbReference type="EC" id="2.7.11.1"/>
    </reaction>
</comment>
<gene>
    <name evidence="26" type="primary">LOC111011885</name>
</gene>
<evidence type="ECO:0000256" key="6">
    <source>
        <dbReference type="ARBA" id="ARBA00022679"/>
    </source>
</evidence>
<keyword evidence="5" id="KW-0433">Leucine-rich repeat</keyword>
<dbReference type="InterPro" id="IPR013210">
    <property type="entry name" value="LRR_N_plant-typ"/>
</dbReference>
<evidence type="ECO:0000256" key="16">
    <source>
        <dbReference type="ARBA" id="ARBA00023170"/>
    </source>
</evidence>
<comment type="subcellular location">
    <subcellularLocation>
        <location evidence="1">Membrane</location>
        <topology evidence="1">Single-pass membrane protein</topology>
    </subcellularLocation>
</comment>
<feature type="binding site" evidence="20">
    <location>
        <position position="631"/>
    </location>
    <ligand>
        <name>ATP</name>
        <dbReference type="ChEBI" id="CHEBI:30616"/>
    </ligand>
</feature>
<feature type="compositionally biased region" description="Low complexity" evidence="21">
    <location>
        <begin position="460"/>
        <end position="473"/>
    </location>
</feature>
<keyword evidence="14 22" id="KW-0472">Membrane</keyword>
<dbReference type="FunFam" id="3.80.10.10:FF:000129">
    <property type="entry name" value="Leucine-rich repeat receptor-like kinase"/>
    <property type="match status" value="1"/>
</dbReference>
<dbReference type="InterPro" id="IPR052422">
    <property type="entry name" value="Auxin_Ser/Thr_Kinase"/>
</dbReference>
<keyword evidence="16 26" id="KW-0675">Receptor</keyword>
<dbReference type="PANTHER" id="PTHR47986">
    <property type="entry name" value="OSJNBA0070M12.3 PROTEIN"/>
    <property type="match status" value="1"/>
</dbReference>
<dbReference type="RefSeq" id="XP_022141538.1">
    <property type="nucleotide sequence ID" value="XM_022285846.1"/>
</dbReference>
<feature type="transmembrane region" description="Helical" evidence="22">
    <location>
        <begin position="497"/>
        <end position="523"/>
    </location>
</feature>
<dbReference type="Pfam" id="PF00069">
    <property type="entry name" value="Pkinase"/>
    <property type="match status" value="1"/>
</dbReference>
<comment type="similarity">
    <text evidence="2">Belongs to the protein kinase superfamily. Ser/Thr protein kinase family.</text>
</comment>
<evidence type="ECO:0000256" key="14">
    <source>
        <dbReference type="ARBA" id="ARBA00023136"/>
    </source>
</evidence>
<keyword evidence="4" id="KW-0723">Serine/threonine-protein kinase</keyword>
<keyword evidence="6" id="KW-0808">Transferase</keyword>
<reference evidence="26" key="1">
    <citation type="submission" date="2025-08" db="UniProtKB">
        <authorList>
            <consortium name="RefSeq"/>
        </authorList>
    </citation>
    <scope>IDENTIFICATION</scope>
    <source>
        <strain evidence="26">OHB3-1</strain>
    </source>
</reference>
<dbReference type="InterPro" id="IPR001611">
    <property type="entry name" value="Leu-rich_rpt"/>
</dbReference>
<dbReference type="FunFam" id="3.30.200.20:FF:000226">
    <property type="entry name" value="receptor protein kinase TMK1"/>
    <property type="match status" value="1"/>
</dbReference>
<evidence type="ECO:0000313" key="25">
    <source>
        <dbReference type="Proteomes" id="UP000504603"/>
    </source>
</evidence>
<dbReference type="GO" id="GO:0004674">
    <property type="term" value="F:protein serine/threonine kinase activity"/>
    <property type="evidence" value="ECO:0007669"/>
    <property type="project" value="UniProtKB-KW"/>
</dbReference>
<evidence type="ECO:0000256" key="23">
    <source>
        <dbReference type="SAM" id="SignalP"/>
    </source>
</evidence>
<evidence type="ECO:0000256" key="20">
    <source>
        <dbReference type="PROSITE-ProRule" id="PRU10141"/>
    </source>
</evidence>
<evidence type="ECO:0000256" key="4">
    <source>
        <dbReference type="ARBA" id="ARBA00022527"/>
    </source>
</evidence>
<feature type="region of interest" description="Disordered" evidence="21">
    <location>
        <begin position="922"/>
        <end position="956"/>
    </location>
</feature>
<dbReference type="SMART" id="SM00369">
    <property type="entry name" value="LRR_TYP"/>
    <property type="match status" value="4"/>
</dbReference>
<feature type="signal peptide" evidence="23">
    <location>
        <begin position="1"/>
        <end position="29"/>
    </location>
</feature>
<dbReference type="Pfam" id="PF12799">
    <property type="entry name" value="LRR_4"/>
    <property type="match status" value="1"/>
</dbReference>
<feature type="domain" description="Protein kinase" evidence="24">
    <location>
        <begin position="603"/>
        <end position="883"/>
    </location>
</feature>
<dbReference type="Pfam" id="PF08263">
    <property type="entry name" value="LRRNT_2"/>
    <property type="match status" value="2"/>
</dbReference>
<evidence type="ECO:0000256" key="3">
    <source>
        <dbReference type="ARBA" id="ARBA00012513"/>
    </source>
</evidence>
<name>A0A6J1CKS5_MOMCH</name>
<feature type="chain" id="PRO_5026757360" description="non-specific serine/threonine protein kinase" evidence="23">
    <location>
        <begin position="30"/>
        <end position="956"/>
    </location>
</feature>
<dbReference type="FunFam" id="3.80.10.10:FF:000190">
    <property type="entry name" value="Receptor-like kinase TMK4"/>
    <property type="match status" value="1"/>
</dbReference>
<evidence type="ECO:0000256" key="1">
    <source>
        <dbReference type="ARBA" id="ARBA00004167"/>
    </source>
</evidence>
<accession>A0A6J1CKS5</accession>
<evidence type="ECO:0000256" key="18">
    <source>
        <dbReference type="ARBA" id="ARBA00047899"/>
    </source>
</evidence>
<evidence type="ECO:0000256" key="10">
    <source>
        <dbReference type="ARBA" id="ARBA00022741"/>
    </source>
</evidence>
<dbReference type="AlphaFoldDB" id="A0A6J1CKS5"/>
<dbReference type="GeneID" id="111011885"/>
<dbReference type="Gene3D" id="1.10.510.10">
    <property type="entry name" value="Transferase(Phosphotransferase) domain 1"/>
    <property type="match status" value="1"/>
</dbReference>
<dbReference type="KEGG" id="mcha:111011885"/>
<dbReference type="InterPro" id="IPR011009">
    <property type="entry name" value="Kinase-like_dom_sf"/>
</dbReference>
<evidence type="ECO:0000256" key="7">
    <source>
        <dbReference type="ARBA" id="ARBA00022692"/>
    </source>
</evidence>
<evidence type="ECO:0000256" key="21">
    <source>
        <dbReference type="SAM" id="MobiDB-lite"/>
    </source>
</evidence>
<dbReference type="InterPro" id="IPR003591">
    <property type="entry name" value="Leu-rich_rpt_typical-subtyp"/>
</dbReference>
<evidence type="ECO:0000256" key="15">
    <source>
        <dbReference type="ARBA" id="ARBA00023157"/>
    </source>
</evidence>
<dbReference type="Proteomes" id="UP000504603">
    <property type="component" value="Unplaced"/>
</dbReference>
<keyword evidence="8 23" id="KW-0732">Signal</keyword>
<dbReference type="InterPro" id="IPR025875">
    <property type="entry name" value="Leu-rich_rpt_4"/>
</dbReference>
<evidence type="ECO:0000256" key="8">
    <source>
        <dbReference type="ARBA" id="ARBA00022729"/>
    </source>
</evidence>
<evidence type="ECO:0000259" key="24">
    <source>
        <dbReference type="PROSITE" id="PS50011"/>
    </source>
</evidence>
<keyword evidence="7 22" id="KW-0812">Transmembrane</keyword>
<dbReference type="InterPro" id="IPR008271">
    <property type="entry name" value="Ser/Thr_kinase_AS"/>
</dbReference>
<dbReference type="FunFam" id="1.10.510.10:FF:000198">
    <property type="entry name" value="receptor protein kinase TMK1"/>
    <property type="match status" value="1"/>
</dbReference>
<dbReference type="PROSITE" id="PS00108">
    <property type="entry name" value="PROTEIN_KINASE_ST"/>
    <property type="match status" value="1"/>
</dbReference>
<evidence type="ECO:0000256" key="12">
    <source>
        <dbReference type="ARBA" id="ARBA00022840"/>
    </source>
</evidence>
<keyword evidence="11 26" id="KW-0418">Kinase</keyword>
<keyword evidence="25" id="KW-1185">Reference proteome</keyword>
<evidence type="ECO:0000256" key="19">
    <source>
        <dbReference type="ARBA" id="ARBA00048679"/>
    </source>
</evidence>
<feature type="region of interest" description="Disordered" evidence="21">
    <location>
        <begin position="449"/>
        <end position="491"/>
    </location>
</feature>
<evidence type="ECO:0000256" key="5">
    <source>
        <dbReference type="ARBA" id="ARBA00022614"/>
    </source>
</evidence>
<dbReference type="OrthoDB" id="1607253at2759"/>
<dbReference type="SMART" id="SM00220">
    <property type="entry name" value="S_TKc"/>
    <property type="match status" value="1"/>
</dbReference>
<dbReference type="InterPro" id="IPR000719">
    <property type="entry name" value="Prot_kinase_dom"/>
</dbReference>